<dbReference type="RefSeq" id="WP_255920261.1">
    <property type="nucleotide sequence ID" value="NZ_JANFNG010000007.1"/>
</dbReference>
<keyword evidence="3" id="KW-1185">Reference proteome</keyword>
<protein>
    <submittedName>
        <fullName evidence="2">DUF4097 domain-containing protein</fullName>
    </submittedName>
</protein>
<proteinExistence type="predicted"/>
<feature type="domain" description="DUF4097" evidence="1">
    <location>
        <begin position="63"/>
        <end position="229"/>
    </location>
</feature>
<dbReference type="Pfam" id="PF13349">
    <property type="entry name" value="DUF4097"/>
    <property type="match status" value="1"/>
</dbReference>
<comment type="caution">
    <text evidence="2">The sequence shown here is derived from an EMBL/GenBank/DDBJ whole genome shotgun (WGS) entry which is preliminary data.</text>
</comment>
<dbReference type="EMBL" id="JANFNG010000007">
    <property type="protein sequence ID" value="MCQ4081357.1"/>
    <property type="molecule type" value="Genomic_DNA"/>
</dbReference>
<dbReference type="InterPro" id="IPR025164">
    <property type="entry name" value="Toastrack_DUF4097"/>
</dbReference>
<sequence>MKRISPKIRPGVPPVLCAVAGLVLTACSGIDVEQEHHKTVSYGVSTPVRKLVVKGRTGDIHVTGGGGGTVSVTETQDYRNAPPHTTHATSGSTLTLTYDCSDCGVSYDVHVPAGTAVDVTDDTGSVTLSGLGGPVQASTGTGDVTADGLTSSQARLTAETGDVHAGFDASPATVYATADTGNVGVTVPQGGAYAVDAVADTGDVRVNVTTAGDSAHSITAHAGTGDVTVGAA</sequence>
<dbReference type="Proteomes" id="UP001057702">
    <property type="component" value="Unassembled WGS sequence"/>
</dbReference>
<gene>
    <name evidence="2" type="ORF">NGB36_12305</name>
</gene>
<name>A0ABT1PUM3_9ACTN</name>
<evidence type="ECO:0000313" key="2">
    <source>
        <dbReference type="EMBL" id="MCQ4081357.1"/>
    </source>
</evidence>
<dbReference type="PROSITE" id="PS51257">
    <property type="entry name" value="PROKAR_LIPOPROTEIN"/>
    <property type="match status" value="1"/>
</dbReference>
<organism evidence="2 3">
    <name type="scientific">Streptomyces humicola</name>
    <dbReference type="NCBI Taxonomy" id="2953240"/>
    <lineage>
        <taxon>Bacteria</taxon>
        <taxon>Bacillati</taxon>
        <taxon>Actinomycetota</taxon>
        <taxon>Actinomycetes</taxon>
        <taxon>Kitasatosporales</taxon>
        <taxon>Streptomycetaceae</taxon>
        <taxon>Streptomyces</taxon>
    </lineage>
</organism>
<accession>A0ABT1PUM3</accession>
<reference evidence="2" key="1">
    <citation type="submission" date="2022-06" db="EMBL/GenBank/DDBJ databases">
        <title>Draft genome sequence of Streptomyces sp. RB6PN25 isolated from peat swamp forest in Thailand.</title>
        <authorList>
            <person name="Duangmal K."/>
            <person name="Klaysubun C."/>
        </authorList>
    </citation>
    <scope>NUCLEOTIDE SEQUENCE</scope>
    <source>
        <strain evidence="2">RB6PN25</strain>
    </source>
</reference>
<evidence type="ECO:0000259" key="1">
    <source>
        <dbReference type="Pfam" id="PF13349"/>
    </source>
</evidence>
<evidence type="ECO:0000313" key="3">
    <source>
        <dbReference type="Proteomes" id="UP001057702"/>
    </source>
</evidence>